<evidence type="ECO:0000313" key="5">
    <source>
        <dbReference type="EMBL" id="KRN56814.1"/>
    </source>
</evidence>
<dbReference type="Pfam" id="PF08280">
    <property type="entry name" value="HTH_Mga"/>
    <property type="match status" value="1"/>
</dbReference>
<dbReference type="PANTHER" id="PTHR30185">
    <property type="entry name" value="CRYPTIC BETA-GLUCOSIDE BGL OPERON ANTITERMINATOR"/>
    <property type="match status" value="1"/>
</dbReference>
<organism evidence="5 6">
    <name type="scientific">Carnobacterium divergens DSM 20623</name>
    <dbReference type="NCBI Taxonomy" id="1449336"/>
    <lineage>
        <taxon>Bacteria</taxon>
        <taxon>Bacillati</taxon>
        <taxon>Bacillota</taxon>
        <taxon>Bacilli</taxon>
        <taxon>Lactobacillales</taxon>
        <taxon>Carnobacteriaceae</taxon>
        <taxon>Carnobacterium</taxon>
    </lineage>
</organism>
<dbReference type="Gene3D" id="1.10.10.10">
    <property type="entry name" value="Winged helix-like DNA-binding domain superfamily/Winged helix DNA-binding domain"/>
    <property type="match status" value="1"/>
</dbReference>
<dbReference type="GeneID" id="89587763"/>
<evidence type="ECO:0000313" key="6">
    <source>
        <dbReference type="Proteomes" id="UP000051658"/>
    </source>
</evidence>
<evidence type="ECO:0000256" key="1">
    <source>
        <dbReference type="ARBA" id="ARBA00023015"/>
    </source>
</evidence>
<evidence type="ECO:0000259" key="4">
    <source>
        <dbReference type="Pfam" id="PF08280"/>
    </source>
</evidence>
<protein>
    <recommendedName>
        <fullName evidence="7">Mga helix-turn-helix domain-containing protein</fullName>
    </recommendedName>
</protein>
<gene>
    <name evidence="5" type="ORF">IV74_GL000824</name>
</gene>
<comment type="caution">
    <text evidence="5">The sequence shown here is derived from an EMBL/GenBank/DDBJ whole genome shotgun (WGS) entry which is preliminary data.</text>
</comment>
<evidence type="ECO:0000259" key="3">
    <source>
        <dbReference type="Pfam" id="PF05043"/>
    </source>
</evidence>
<keyword evidence="6" id="KW-1185">Reference proteome</keyword>
<feature type="domain" description="Mga helix-turn-helix" evidence="3">
    <location>
        <begin position="79"/>
        <end position="164"/>
    </location>
</feature>
<dbReference type="Proteomes" id="UP000051658">
    <property type="component" value="Unassembled WGS sequence"/>
</dbReference>
<evidence type="ECO:0008006" key="7">
    <source>
        <dbReference type="Google" id="ProtNLM"/>
    </source>
</evidence>
<dbReference type="EMBL" id="JQBS01000018">
    <property type="protein sequence ID" value="KRN56814.1"/>
    <property type="molecule type" value="Genomic_DNA"/>
</dbReference>
<keyword evidence="1" id="KW-0805">Transcription regulation</keyword>
<dbReference type="InterPro" id="IPR013199">
    <property type="entry name" value="HTH_Mga_DNA-bd_dom"/>
</dbReference>
<evidence type="ECO:0000256" key="2">
    <source>
        <dbReference type="ARBA" id="ARBA00023163"/>
    </source>
</evidence>
<dbReference type="InterPro" id="IPR050661">
    <property type="entry name" value="BglG_antiterminators"/>
</dbReference>
<dbReference type="PATRIC" id="fig|1449336.4.peg.839"/>
<dbReference type="PANTHER" id="PTHR30185:SF18">
    <property type="entry name" value="TRANSCRIPTIONAL REGULATOR MTLR"/>
    <property type="match status" value="1"/>
</dbReference>
<dbReference type="Pfam" id="PF05043">
    <property type="entry name" value="Mga"/>
    <property type="match status" value="1"/>
</dbReference>
<reference evidence="5 6" key="1">
    <citation type="journal article" date="2015" name="Genome Announc.">
        <title>Expanding the biotechnology potential of lactobacilli through comparative genomics of 213 strains and associated genera.</title>
        <authorList>
            <person name="Sun Z."/>
            <person name="Harris H.M."/>
            <person name="McCann A."/>
            <person name="Guo C."/>
            <person name="Argimon S."/>
            <person name="Zhang W."/>
            <person name="Yang X."/>
            <person name="Jeffery I.B."/>
            <person name="Cooney J.C."/>
            <person name="Kagawa T.F."/>
            <person name="Liu W."/>
            <person name="Song Y."/>
            <person name="Salvetti E."/>
            <person name="Wrobel A."/>
            <person name="Rasinkangas P."/>
            <person name="Parkhill J."/>
            <person name="Rea M.C."/>
            <person name="O'Sullivan O."/>
            <person name="Ritari J."/>
            <person name="Douillard F.P."/>
            <person name="Paul Ross R."/>
            <person name="Yang R."/>
            <person name="Briner A.E."/>
            <person name="Felis G.E."/>
            <person name="de Vos W.M."/>
            <person name="Barrangou R."/>
            <person name="Klaenhammer T.R."/>
            <person name="Caufield P.W."/>
            <person name="Cui Y."/>
            <person name="Zhang H."/>
            <person name="O'Toole P.W."/>
        </authorList>
    </citation>
    <scope>NUCLEOTIDE SEQUENCE [LARGE SCALE GENOMIC DNA]</scope>
    <source>
        <strain evidence="5 6">DSM 20623</strain>
    </source>
</reference>
<sequence>MLSKINSLDKIAHRKVELLKLLANQNKPCSTTTLSQQLSVSSKTLLSYLKELQHYLEAFKQDIQLVKNNDGYYLSKKNSFSIEAVYHEIIKDTLFYYFFLYTFHQQNETIDSYAKVNFFSYSYIYRQIRLMNQLLKPLCLSFDLSPLKMNGSELRIRYLFFYYYFYTCNGVEWPFQVVTSAELDDDIQAIEALTSIKLSFIQKEQLKYWFALCQTRYRLDEFIDPKVTFYQTIAQNSPFYISLLPFIKNFSKNNGLSEQKNEEYFIFFVIHQILNLPIESFLHLTEDPLIKKTAHLLEDTVKLFPKAKLSTFFENELFYLVYLSSHLGDSYLELLENTYQQSPISNSYQTELATLLDENKIDSDKMPFFKKNITHLIHRHLIANYYQPMIRLLVVTKLDESKKQALYDKIYTLPFYLTITDQETDCIDLILSDYYLQPTREPIFYWHMFPLKVEWDQLEARIRTIEQLKFSTQAPHVISV</sequence>
<dbReference type="RefSeq" id="WP_034572379.1">
    <property type="nucleotide sequence ID" value="NZ_JQBS01000018.1"/>
</dbReference>
<feature type="domain" description="M protein trans-acting positive regulator (MGA) HTH" evidence="4">
    <location>
        <begin position="10"/>
        <end position="63"/>
    </location>
</feature>
<dbReference type="InterPro" id="IPR036388">
    <property type="entry name" value="WH-like_DNA-bd_sf"/>
</dbReference>
<proteinExistence type="predicted"/>
<dbReference type="AlphaFoldDB" id="A0A0R2HWQ0"/>
<accession>A0A0R2HWQ0</accession>
<dbReference type="eggNOG" id="COG3711">
    <property type="taxonomic scope" value="Bacteria"/>
</dbReference>
<dbReference type="InterPro" id="IPR007737">
    <property type="entry name" value="Mga_HTH"/>
</dbReference>
<name>A0A0R2HWQ0_CARDV</name>
<keyword evidence="2" id="KW-0804">Transcription</keyword>